<feature type="region of interest" description="Disordered" evidence="1">
    <location>
        <begin position="805"/>
        <end position="849"/>
    </location>
</feature>
<evidence type="ECO:0000313" key="2">
    <source>
        <dbReference type="EMBL" id="TKW52748.1"/>
    </source>
</evidence>
<feature type="compositionally biased region" description="Low complexity" evidence="1">
    <location>
        <begin position="67"/>
        <end position="88"/>
    </location>
</feature>
<evidence type="ECO:0000313" key="3">
    <source>
        <dbReference type="Proteomes" id="UP000310108"/>
    </source>
</evidence>
<feature type="compositionally biased region" description="Acidic residues" evidence="1">
    <location>
        <begin position="170"/>
        <end position="184"/>
    </location>
</feature>
<feature type="compositionally biased region" description="Low complexity" evidence="1">
    <location>
        <begin position="23"/>
        <end position="35"/>
    </location>
</feature>
<sequence length="849" mass="88684">MGFVSQRDMQRLKHKVGHVGYGSSPRSSQHSSRVQRCSHKKAQGNKKKKEEERKKKENSPDKMRTNSGSPQMASQSSSDSTQNSAAPSKSSTVPPRRAACSRSSGVMWYCSAAQPVHQHTDSSVMPGSFRMYMVIRRYLPRSGAGPVRAGAVRDATGFCCVIFQKKVNDDEEDAADDDDDDDEAAAAGTDDVLTLHNGTEGIANRRAAHSRELRGVDAGDVSIPDGVLGHEHVEPALGSLSRRGRHANGWLHMTRKNKRKLTMYPVSTSFFPFSPRPSRCACRSVPAKEPGNFLWTTFSPSRGASSSNSAASRVSGVKTGAPAGVSWTTWTTLPPPPLPALRYRSRRSAMARREEATSATASLPSAYSFWASMMTRVLSVGEAVEAGAPMIWRNEVADAIAGGSRLRRDPPVAEVHVELVAGLLNGKGNGQLREAGHVVDGEDARLVVHPHGVLLGVDVRVELAGEAAGDGVPLGGKGGGEAELGVGHVVGAGAGHQLVDARGDVDVLLAQADGPGGQRGVGVGLDEADGLGGVARDKGRHVELEHGADGGALLLLVGGDGLAAQQAALLGGVPVELDGPVPGHVAAGGEHAEGLEDADGAGAVVVGARGRQQREQVVGRVLVGADDGQGLGEVADLGLEAGDDGRLRELVGEVLERDVGVQRRRGDDAGDVVVQPDGARLARRPAVVAVVVARHVPEHVVHLGPVDLGEEGPDEVLMCEFGEVCGVGGAVSRVYPSHHELLEVGDVAELLALAPQTQLVSLRHPLGPGLADDVEEPGLGHLGGHLGLQRDEGVDGVGVLLEGRGDAALDGPRGGDAVRRRRGARGDDDLVAGGAEDELRRAQQEQQLG</sequence>
<comment type="caution">
    <text evidence="2">The sequence shown here is derived from an EMBL/GenBank/DDBJ whole genome shotgun (WGS) entry which is preliminary data.</text>
</comment>
<feature type="compositionally biased region" description="Basic residues" evidence="1">
    <location>
        <begin position="36"/>
        <end position="47"/>
    </location>
</feature>
<protein>
    <submittedName>
        <fullName evidence="2">Uncharacterized protein</fullName>
    </submittedName>
</protein>
<organism evidence="2 3">
    <name type="scientific">Colletotrichum tanaceti</name>
    <dbReference type="NCBI Taxonomy" id="1306861"/>
    <lineage>
        <taxon>Eukaryota</taxon>
        <taxon>Fungi</taxon>
        <taxon>Dikarya</taxon>
        <taxon>Ascomycota</taxon>
        <taxon>Pezizomycotina</taxon>
        <taxon>Sordariomycetes</taxon>
        <taxon>Hypocreomycetidae</taxon>
        <taxon>Glomerellales</taxon>
        <taxon>Glomerellaceae</taxon>
        <taxon>Colletotrichum</taxon>
        <taxon>Colletotrichum destructivum species complex</taxon>
    </lineage>
</organism>
<feature type="region of interest" description="Disordered" evidence="1">
    <location>
        <begin position="1"/>
        <end position="98"/>
    </location>
</feature>
<dbReference type="AlphaFoldDB" id="A0A4U6XAP3"/>
<evidence type="ECO:0000256" key="1">
    <source>
        <dbReference type="SAM" id="MobiDB-lite"/>
    </source>
</evidence>
<feature type="compositionally biased region" description="Basic and acidic residues" evidence="1">
    <location>
        <begin position="48"/>
        <end position="64"/>
    </location>
</feature>
<name>A0A4U6XAP3_9PEZI</name>
<dbReference type="EMBL" id="PJEX01000224">
    <property type="protein sequence ID" value="TKW52748.1"/>
    <property type="molecule type" value="Genomic_DNA"/>
</dbReference>
<gene>
    <name evidence="2" type="ORF">CTA1_11227</name>
</gene>
<keyword evidence="3" id="KW-1185">Reference proteome</keyword>
<feature type="region of interest" description="Disordered" evidence="1">
    <location>
        <begin position="170"/>
        <end position="191"/>
    </location>
</feature>
<accession>A0A4U6XAP3</accession>
<dbReference type="Proteomes" id="UP000310108">
    <property type="component" value="Unassembled WGS sequence"/>
</dbReference>
<reference evidence="2 3" key="1">
    <citation type="journal article" date="2019" name="PLoS ONE">
        <title>Comparative genome analysis indicates high evolutionary potential of pathogenicity genes in Colletotrichum tanaceti.</title>
        <authorList>
            <person name="Lelwala R.V."/>
            <person name="Korhonen P.K."/>
            <person name="Young N.D."/>
            <person name="Scott J.B."/>
            <person name="Ades P.A."/>
            <person name="Gasser R.B."/>
            <person name="Taylor P.W.J."/>
        </authorList>
    </citation>
    <scope>NUCLEOTIDE SEQUENCE [LARGE SCALE GENOMIC DNA]</scope>
    <source>
        <strain evidence="2">BRIP57314</strain>
    </source>
</reference>
<proteinExistence type="predicted"/>